<dbReference type="InterPro" id="IPR002376">
    <property type="entry name" value="Formyl_transf_N"/>
</dbReference>
<keyword evidence="12" id="KW-1185">Reference proteome</keyword>
<dbReference type="Pfam" id="PF02911">
    <property type="entry name" value="Formyl_trans_C"/>
    <property type="match status" value="1"/>
</dbReference>
<dbReference type="AlphaFoldDB" id="A0A1T4MLW3"/>
<feature type="domain" description="Formyl transferase N-terminal" evidence="9">
    <location>
        <begin position="7"/>
        <end position="184"/>
    </location>
</feature>
<evidence type="ECO:0000256" key="1">
    <source>
        <dbReference type="ARBA" id="ARBA00002606"/>
    </source>
</evidence>
<dbReference type="SUPFAM" id="SSF53328">
    <property type="entry name" value="Formyltransferase"/>
    <property type="match status" value="1"/>
</dbReference>
<dbReference type="Gene3D" id="3.40.50.170">
    <property type="entry name" value="Formyl transferase, N-terminal domain"/>
    <property type="match status" value="1"/>
</dbReference>
<dbReference type="Gene3D" id="3.10.25.10">
    <property type="entry name" value="Formyl transferase, C-terminal domain"/>
    <property type="match status" value="1"/>
</dbReference>
<dbReference type="HAMAP" id="MF_00182">
    <property type="entry name" value="Formyl_trans"/>
    <property type="match status" value="1"/>
</dbReference>
<dbReference type="SUPFAM" id="SSF50486">
    <property type="entry name" value="FMT C-terminal domain-like"/>
    <property type="match status" value="1"/>
</dbReference>
<dbReference type="InterPro" id="IPR005793">
    <property type="entry name" value="Formyl_trans_C"/>
</dbReference>
<evidence type="ECO:0000256" key="3">
    <source>
        <dbReference type="ARBA" id="ARBA00012261"/>
    </source>
</evidence>
<gene>
    <name evidence="8" type="primary">fmt</name>
    <name evidence="11" type="ORF">SAMN02745110_01279</name>
</gene>
<protein>
    <recommendedName>
        <fullName evidence="4 8">Methionyl-tRNA formyltransferase</fullName>
        <ecNumber evidence="3 8">2.1.2.9</ecNumber>
    </recommendedName>
</protein>
<feature type="binding site" evidence="8">
    <location>
        <begin position="114"/>
        <end position="117"/>
    </location>
    <ligand>
        <name>(6S)-5,6,7,8-tetrahydrofolate</name>
        <dbReference type="ChEBI" id="CHEBI:57453"/>
    </ligand>
</feature>
<keyword evidence="5 8" id="KW-0808">Transferase</keyword>
<dbReference type="PANTHER" id="PTHR11138:SF5">
    <property type="entry name" value="METHIONYL-TRNA FORMYLTRANSFERASE, MITOCHONDRIAL"/>
    <property type="match status" value="1"/>
</dbReference>
<proteinExistence type="inferred from homology"/>
<dbReference type="RefSeq" id="WP_176755088.1">
    <property type="nucleotide sequence ID" value="NZ_FMTO01000006.1"/>
</dbReference>
<dbReference type="GO" id="GO:0005829">
    <property type="term" value="C:cytosol"/>
    <property type="evidence" value="ECO:0007669"/>
    <property type="project" value="TreeGrafter"/>
</dbReference>
<organism evidence="11 12">
    <name type="scientific">Eubacterium ruminantium</name>
    <dbReference type="NCBI Taxonomy" id="42322"/>
    <lineage>
        <taxon>Bacteria</taxon>
        <taxon>Bacillati</taxon>
        <taxon>Bacillota</taxon>
        <taxon>Clostridia</taxon>
        <taxon>Eubacteriales</taxon>
        <taxon>Eubacteriaceae</taxon>
        <taxon>Eubacterium</taxon>
    </lineage>
</organism>
<evidence type="ECO:0000256" key="7">
    <source>
        <dbReference type="ARBA" id="ARBA00048558"/>
    </source>
</evidence>
<evidence type="ECO:0000256" key="6">
    <source>
        <dbReference type="ARBA" id="ARBA00022917"/>
    </source>
</evidence>
<evidence type="ECO:0000256" key="2">
    <source>
        <dbReference type="ARBA" id="ARBA00010699"/>
    </source>
</evidence>
<reference evidence="11 12" key="1">
    <citation type="submission" date="2017-02" db="EMBL/GenBank/DDBJ databases">
        <authorList>
            <person name="Peterson S.W."/>
        </authorList>
    </citation>
    <scope>NUCLEOTIDE SEQUENCE [LARGE SCALE GENOMIC DNA]</scope>
    <source>
        <strain evidence="11 12">ATCC 17233</strain>
    </source>
</reference>
<dbReference type="PROSITE" id="PS00373">
    <property type="entry name" value="GART"/>
    <property type="match status" value="1"/>
</dbReference>
<dbReference type="PANTHER" id="PTHR11138">
    <property type="entry name" value="METHIONYL-TRNA FORMYLTRANSFERASE"/>
    <property type="match status" value="1"/>
</dbReference>
<dbReference type="CDD" id="cd08704">
    <property type="entry name" value="Met_tRNA_FMT_C"/>
    <property type="match status" value="1"/>
</dbReference>
<dbReference type="FunFam" id="3.40.50.12230:FF:000001">
    <property type="entry name" value="Methionyl-tRNA formyltransferase"/>
    <property type="match status" value="1"/>
</dbReference>
<comment type="catalytic activity">
    <reaction evidence="7 8">
        <text>L-methionyl-tRNA(fMet) + (6R)-10-formyltetrahydrofolate = N-formyl-L-methionyl-tRNA(fMet) + (6S)-5,6,7,8-tetrahydrofolate + H(+)</text>
        <dbReference type="Rhea" id="RHEA:24380"/>
        <dbReference type="Rhea" id="RHEA-COMP:9952"/>
        <dbReference type="Rhea" id="RHEA-COMP:9953"/>
        <dbReference type="ChEBI" id="CHEBI:15378"/>
        <dbReference type="ChEBI" id="CHEBI:57453"/>
        <dbReference type="ChEBI" id="CHEBI:78530"/>
        <dbReference type="ChEBI" id="CHEBI:78844"/>
        <dbReference type="ChEBI" id="CHEBI:195366"/>
        <dbReference type="EC" id="2.1.2.9"/>
    </reaction>
</comment>
<sequence>MDNKDIKVVYMGTPEFAVNALRRIHEEGYDIIGCFTQPDKQKGRSSKLIAPPVKVCAEEFGILVFQPEKIREEEYVEKLRSLNPDVIVVAAFGQILPESILNIPKYGCINIHASLLPKYRGAAPIEWAVIDGEKETGVTTMYMEKGLDTGDMIEKAVTEIGADETAEELRSRLADMGAELIISTLKNVISGNCSREKQDDSKSNYAVMLKKEMGKVDWNDPADKIERLIRGLQPWPVVYATLNDKNLKIYAASVEGDRDGEPGEIVEVTKKNFVVKCGSGSLRIKSVQPEGKKRMDSVAFLNGNKIEPGMKLV</sequence>
<evidence type="ECO:0000313" key="12">
    <source>
        <dbReference type="Proteomes" id="UP000189857"/>
    </source>
</evidence>
<accession>A0A1T4MLW3</accession>
<dbReference type="InterPro" id="IPR037022">
    <property type="entry name" value="Formyl_trans_C_sf"/>
</dbReference>
<evidence type="ECO:0000313" key="11">
    <source>
        <dbReference type="EMBL" id="SJZ68059.1"/>
    </source>
</evidence>
<keyword evidence="6 8" id="KW-0648">Protein biosynthesis</keyword>
<name>A0A1T4MLW3_9FIRM</name>
<comment type="function">
    <text evidence="1 8">Attaches a formyl group to the free amino group of methionyl-tRNA(fMet). The formyl group appears to play a dual role in the initiator identity of N-formylmethionyl-tRNA by promoting its recognition by IF2 and preventing the misappropriation of this tRNA by the elongation apparatus.</text>
</comment>
<dbReference type="EC" id="2.1.2.9" evidence="3 8"/>
<dbReference type="EMBL" id="FUXA01000007">
    <property type="protein sequence ID" value="SJZ68059.1"/>
    <property type="molecule type" value="Genomic_DNA"/>
</dbReference>
<dbReference type="InterPro" id="IPR005794">
    <property type="entry name" value="Fmt"/>
</dbReference>
<evidence type="ECO:0000256" key="4">
    <source>
        <dbReference type="ARBA" id="ARBA00016014"/>
    </source>
</evidence>
<dbReference type="Pfam" id="PF00551">
    <property type="entry name" value="Formyl_trans_N"/>
    <property type="match status" value="1"/>
</dbReference>
<dbReference type="InterPro" id="IPR011034">
    <property type="entry name" value="Formyl_transferase-like_C_sf"/>
</dbReference>
<evidence type="ECO:0000259" key="10">
    <source>
        <dbReference type="Pfam" id="PF02911"/>
    </source>
</evidence>
<dbReference type="CDD" id="cd08646">
    <property type="entry name" value="FMT_core_Met-tRNA-FMT_N"/>
    <property type="match status" value="1"/>
</dbReference>
<evidence type="ECO:0000256" key="5">
    <source>
        <dbReference type="ARBA" id="ARBA00022679"/>
    </source>
</evidence>
<dbReference type="NCBIfam" id="TIGR00460">
    <property type="entry name" value="fmt"/>
    <property type="match status" value="1"/>
</dbReference>
<evidence type="ECO:0000256" key="8">
    <source>
        <dbReference type="HAMAP-Rule" id="MF_00182"/>
    </source>
</evidence>
<dbReference type="Proteomes" id="UP000189857">
    <property type="component" value="Unassembled WGS sequence"/>
</dbReference>
<dbReference type="InterPro" id="IPR036477">
    <property type="entry name" value="Formyl_transf_N_sf"/>
</dbReference>
<dbReference type="InterPro" id="IPR001555">
    <property type="entry name" value="GART_AS"/>
</dbReference>
<dbReference type="InterPro" id="IPR044135">
    <property type="entry name" value="Met-tRNA-FMT_C"/>
</dbReference>
<comment type="similarity">
    <text evidence="2 8">Belongs to the Fmt family.</text>
</comment>
<evidence type="ECO:0000259" key="9">
    <source>
        <dbReference type="Pfam" id="PF00551"/>
    </source>
</evidence>
<dbReference type="InterPro" id="IPR041711">
    <property type="entry name" value="Met-tRNA-FMT_N"/>
</dbReference>
<feature type="domain" description="Formyl transferase C-terminal" evidence="10">
    <location>
        <begin position="209"/>
        <end position="304"/>
    </location>
</feature>
<dbReference type="GO" id="GO:0004479">
    <property type="term" value="F:methionyl-tRNA formyltransferase activity"/>
    <property type="evidence" value="ECO:0007669"/>
    <property type="project" value="UniProtKB-UniRule"/>
</dbReference>